<organism evidence="1 2">
    <name type="scientific">Melipona bicolor</name>
    <dbReference type="NCBI Taxonomy" id="60889"/>
    <lineage>
        <taxon>Eukaryota</taxon>
        <taxon>Metazoa</taxon>
        <taxon>Ecdysozoa</taxon>
        <taxon>Arthropoda</taxon>
        <taxon>Hexapoda</taxon>
        <taxon>Insecta</taxon>
        <taxon>Pterygota</taxon>
        <taxon>Neoptera</taxon>
        <taxon>Endopterygota</taxon>
        <taxon>Hymenoptera</taxon>
        <taxon>Apocrita</taxon>
        <taxon>Aculeata</taxon>
        <taxon>Apoidea</taxon>
        <taxon>Anthophila</taxon>
        <taxon>Apidae</taxon>
        <taxon>Melipona</taxon>
    </lineage>
</organism>
<reference evidence="1" key="1">
    <citation type="submission" date="2021-10" db="EMBL/GenBank/DDBJ databases">
        <title>Melipona bicolor Genome sequencing and assembly.</title>
        <authorList>
            <person name="Araujo N.S."/>
            <person name="Arias M.C."/>
        </authorList>
    </citation>
    <scope>NUCLEOTIDE SEQUENCE</scope>
    <source>
        <strain evidence="1">USP_2M_L1-L4_2017</strain>
        <tissue evidence="1">Whole body</tissue>
    </source>
</reference>
<dbReference type="Proteomes" id="UP001177670">
    <property type="component" value="Unassembled WGS sequence"/>
</dbReference>
<dbReference type="AlphaFoldDB" id="A0AA40KNH9"/>
<dbReference type="EMBL" id="JAHYIQ010000013">
    <property type="protein sequence ID" value="KAK1126949.1"/>
    <property type="molecule type" value="Genomic_DNA"/>
</dbReference>
<sequence>MTLLRASILANIARLEQRDEWLPLKRKNVFPFASVRARYPSKPLDLTPLSEGTLLCPIFSELAKLQTLESLSVLSHTVAVEVCTQN</sequence>
<protein>
    <submittedName>
        <fullName evidence="1">Uncharacterized protein</fullName>
    </submittedName>
</protein>
<evidence type="ECO:0000313" key="1">
    <source>
        <dbReference type="EMBL" id="KAK1126949.1"/>
    </source>
</evidence>
<accession>A0AA40KNH9</accession>
<keyword evidence="2" id="KW-1185">Reference proteome</keyword>
<name>A0AA40KNH9_9HYME</name>
<evidence type="ECO:0000313" key="2">
    <source>
        <dbReference type="Proteomes" id="UP001177670"/>
    </source>
</evidence>
<comment type="caution">
    <text evidence="1">The sequence shown here is derived from an EMBL/GenBank/DDBJ whole genome shotgun (WGS) entry which is preliminary data.</text>
</comment>
<gene>
    <name evidence="1" type="ORF">K0M31_004564</name>
</gene>
<proteinExistence type="predicted"/>